<evidence type="ECO:0000256" key="4">
    <source>
        <dbReference type="RuleBase" id="RU363099"/>
    </source>
</evidence>
<comment type="caution">
    <text evidence="5">The sequence shown here is derived from an EMBL/GenBank/DDBJ whole genome shotgun (WGS) entry which is preliminary data.</text>
</comment>
<organism evidence="5 6">
    <name type="scientific">Ceratopteris richardii</name>
    <name type="common">Triangle waterfern</name>
    <dbReference type="NCBI Taxonomy" id="49495"/>
    <lineage>
        <taxon>Eukaryota</taxon>
        <taxon>Viridiplantae</taxon>
        <taxon>Streptophyta</taxon>
        <taxon>Embryophyta</taxon>
        <taxon>Tracheophyta</taxon>
        <taxon>Polypodiopsida</taxon>
        <taxon>Polypodiidae</taxon>
        <taxon>Polypodiales</taxon>
        <taxon>Pteridineae</taxon>
        <taxon>Pteridaceae</taxon>
        <taxon>Parkerioideae</taxon>
        <taxon>Ceratopteris</taxon>
    </lineage>
</organism>
<gene>
    <name evidence="5" type="ORF">KP509_17G000300</name>
</gene>
<protein>
    <recommendedName>
        <fullName evidence="4">Dirigent protein</fullName>
    </recommendedName>
</protein>
<dbReference type="Gene3D" id="2.40.480.10">
    <property type="entry name" value="Allene oxide cyclase-like"/>
    <property type="match status" value="1"/>
</dbReference>
<evidence type="ECO:0000256" key="3">
    <source>
        <dbReference type="ARBA" id="ARBA00022525"/>
    </source>
</evidence>
<dbReference type="EMBL" id="CM035422">
    <property type="protein sequence ID" value="KAH7372374.1"/>
    <property type="molecule type" value="Genomic_DNA"/>
</dbReference>
<comment type="subunit">
    <text evidence="2 4">Homodimer.</text>
</comment>
<dbReference type="OrthoDB" id="1921494at2759"/>
<accession>A0A8T2STT1</accession>
<dbReference type="OMA" id="WVATRIT"/>
<dbReference type="Pfam" id="PF03018">
    <property type="entry name" value="Dirigent"/>
    <property type="match status" value="1"/>
</dbReference>
<reference evidence="5" key="1">
    <citation type="submission" date="2021-08" db="EMBL/GenBank/DDBJ databases">
        <title>WGS assembly of Ceratopteris richardii.</title>
        <authorList>
            <person name="Marchant D.B."/>
            <person name="Chen G."/>
            <person name="Jenkins J."/>
            <person name="Shu S."/>
            <person name="Leebens-Mack J."/>
            <person name="Grimwood J."/>
            <person name="Schmutz J."/>
            <person name="Soltis P."/>
            <person name="Soltis D."/>
            <person name="Chen Z.-H."/>
        </authorList>
    </citation>
    <scope>NUCLEOTIDE SEQUENCE</scope>
    <source>
        <strain evidence="5">Whitten #5841</strain>
        <tissue evidence="5">Leaf</tissue>
    </source>
</reference>
<keyword evidence="4" id="KW-0052">Apoplast</keyword>
<sequence>MATYTVKASFFSSSLVTLVLLLEPLLRSSSVEASTSHRHRIPTLTMYNALIIQGPNSTEGFNAVQCGGPAAQLPNMFGNIFCFDMPLLKEQNISSELYGTVQGSWVATRITGGTIVVSETFIFANETSLGYQGTFSALGIENIGQQTSKPITGGTGDFELATGIAITTPLGQGTTDAFGNAFFWFKYEFMFGCQCPSSCHSP</sequence>
<dbReference type="GO" id="GO:0009699">
    <property type="term" value="P:phenylpropanoid biosynthetic process"/>
    <property type="evidence" value="ECO:0007669"/>
    <property type="project" value="UniProtKB-ARBA"/>
</dbReference>
<keyword evidence="6" id="KW-1185">Reference proteome</keyword>
<dbReference type="PANTHER" id="PTHR21495">
    <property type="entry name" value="NUCLEOPORIN-RELATED"/>
    <property type="match status" value="1"/>
</dbReference>
<dbReference type="AlphaFoldDB" id="A0A8T2STT1"/>
<comment type="function">
    <text evidence="4">Dirigent proteins impart stereoselectivity on the phenoxy radical-coupling reaction, yielding optically active lignans from two molecules of coniferyl alcohol in the biosynthesis of lignans, flavonolignans, and alkaloids and thus plays a central role in plant secondary metabolism.</text>
</comment>
<keyword evidence="3 4" id="KW-0964">Secreted</keyword>
<comment type="subcellular location">
    <subcellularLocation>
        <location evidence="4">Secreted</location>
        <location evidence="4">Extracellular space</location>
        <location evidence="4">Apoplast</location>
    </subcellularLocation>
</comment>
<dbReference type="Proteomes" id="UP000825935">
    <property type="component" value="Chromosome 17"/>
</dbReference>
<proteinExistence type="inferred from homology"/>
<comment type="similarity">
    <text evidence="1 4">Belongs to the plant dirigent protein family.</text>
</comment>
<name>A0A8T2STT1_CERRI</name>
<feature type="signal peptide" evidence="4">
    <location>
        <begin position="1"/>
        <end position="33"/>
    </location>
</feature>
<dbReference type="InterPro" id="IPR004265">
    <property type="entry name" value="Dirigent"/>
</dbReference>
<dbReference type="GO" id="GO:0048046">
    <property type="term" value="C:apoplast"/>
    <property type="evidence" value="ECO:0007669"/>
    <property type="project" value="UniProtKB-SubCell"/>
</dbReference>
<evidence type="ECO:0000256" key="1">
    <source>
        <dbReference type="ARBA" id="ARBA00010746"/>
    </source>
</evidence>
<dbReference type="InterPro" id="IPR044859">
    <property type="entry name" value="Allene_oxi_cyc_Dirigent"/>
</dbReference>
<keyword evidence="4" id="KW-0732">Signal</keyword>
<feature type="chain" id="PRO_5035969771" description="Dirigent protein" evidence="4">
    <location>
        <begin position="34"/>
        <end position="202"/>
    </location>
</feature>
<evidence type="ECO:0000313" key="5">
    <source>
        <dbReference type="EMBL" id="KAH7372374.1"/>
    </source>
</evidence>
<evidence type="ECO:0000256" key="2">
    <source>
        <dbReference type="ARBA" id="ARBA00011738"/>
    </source>
</evidence>
<evidence type="ECO:0000313" key="6">
    <source>
        <dbReference type="Proteomes" id="UP000825935"/>
    </source>
</evidence>